<dbReference type="Proteomes" id="UP000468901">
    <property type="component" value="Unassembled WGS sequence"/>
</dbReference>
<organism evidence="6 7">
    <name type="scientific">Parvibaculum sedimenti</name>
    <dbReference type="NCBI Taxonomy" id="2608632"/>
    <lineage>
        <taxon>Bacteria</taxon>
        <taxon>Pseudomonadati</taxon>
        <taxon>Pseudomonadota</taxon>
        <taxon>Alphaproteobacteria</taxon>
        <taxon>Hyphomicrobiales</taxon>
        <taxon>Parvibaculaceae</taxon>
        <taxon>Parvibaculum</taxon>
    </lineage>
</organism>
<dbReference type="Gene3D" id="1.10.10.10">
    <property type="entry name" value="Winged helix-like DNA-binding domain superfamily/Winged helix DNA-binding domain"/>
    <property type="match status" value="1"/>
</dbReference>
<comment type="similarity">
    <text evidence="1">Belongs to the LysR transcriptional regulatory family.</text>
</comment>
<dbReference type="GO" id="GO:0003700">
    <property type="term" value="F:DNA-binding transcription factor activity"/>
    <property type="evidence" value="ECO:0007669"/>
    <property type="project" value="InterPro"/>
</dbReference>
<keyword evidence="3" id="KW-0238">DNA-binding</keyword>
<keyword evidence="2" id="KW-0805">Transcription regulation</keyword>
<dbReference type="PANTHER" id="PTHR30126">
    <property type="entry name" value="HTH-TYPE TRANSCRIPTIONAL REGULATOR"/>
    <property type="match status" value="1"/>
</dbReference>
<gene>
    <name evidence="6" type="ORF">F2P47_02290</name>
</gene>
<dbReference type="Gene3D" id="3.40.190.290">
    <property type="match status" value="1"/>
</dbReference>
<dbReference type="Pfam" id="PF00126">
    <property type="entry name" value="HTH_1"/>
    <property type="match status" value="1"/>
</dbReference>
<reference evidence="6 7" key="1">
    <citation type="submission" date="2019-09" db="EMBL/GenBank/DDBJ databases">
        <title>Parvibaculum sedimenti sp. nov., isolated from sediment.</title>
        <authorList>
            <person name="Wang Y."/>
        </authorList>
    </citation>
    <scope>NUCLEOTIDE SEQUENCE [LARGE SCALE GENOMIC DNA]</scope>
    <source>
        <strain evidence="6 7">HXT-9</strain>
    </source>
</reference>
<sequence>MPKLNLIPPDERNFVRNVDWNLFGLFLEIVNSGGISAAARHLNKQQPTISAGLKRLEEHLGVELCHRTSQGIELTPAGRALLPLCEAMVGALRAAPHEVARAANLVEGVINIKIMSSIVSPEFDAAIAAFHGLHPGVEIRLDVVAWRGVVKALKLGEAEVGIACDSAPGEGLRYAPLMKEFQQLYCSSNHPLFGQTVGQPASLCDEPFVMTGEDEPEELERFRRRYGLGRHAGGFAENLHEVKRLIELGVGIGFLPTCVAEEIDRGHNLHPLLPDDLLPSYHVYLITREQDARDTPTELFLNEILGRLGEHP</sequence>
<dbReference type="InterPro" id="IPR000847">
    <property type="entry name" value="LysR_HTH_N"/>
</dbReference>
<proteinExistence type="inferred from homology"/>
<dbReference type="InterPro" id="IPR036390">
    <property type="entry name" value="WH_DNA-bd_sf"/>
</dbReference>
<evidence type="ECO:0000313" key="7">
    <source>
        <dbReference type="Proteomes" id="UP000468901"/>
    </source>
</evidence>
<name>A0A6N6VRG2_9HYPH</name>
<evidence type="ECO:0000313" key="6">
    <source>
        <dbReference type="EMBL" id="KAB7742123.1"/>
    </source>
</evidence>
<evidence type="ECO:0000259" key="5">
    <source>
        <dbReference type="PROSITE" id="PS50931"/>
    </source>
</evidence>
<dbReference type="EMBL" id="WESC01000002">
    <property type="protein sequence ID" value="KAB7742123.1"/>
    <property type="molecule type" value="Genomic_DNA"/>
</dbReference>
<evidence type="ECO:0000256" key="2">
    <source>
        <dbReference type="ARBA" id="ARBA00023015"/>
    </source>
</evidence>
<feature type="domain" description="HTH lysR-type" evidence="5">
    <location>
        <begin position="18"/>
        <end position="75"/>
    </location>
</feature>
<evidence type="ECO:0000256" key="3">
    <source>
        <dbReference type="ARBA" id="ARBA00023125"/>
    </source>
</evidence>
<dbReference type="PROSITE" id="PS50931">
    <property type="entry name" value="HTH_LYSR"/>
    <property type="match status" value="1"/>
</dbReference>
<dbReference type="RefSeq" id="WP_152214545.1">
    <property type="nucleotide sequence ID" value="NZ_JBAQYD010000308.1"/>
</dbReference>
<dbReference type="PRINTS" id="PR00039">
    <property type="entry name" value="HTHLYSR"/>
</dbReference>
<dbReference type="SUPFAM" id="SSF53850">
    <property type="entry name" value="Periplasmic binding protein-like II"/>
    <property type="match status" value="1"/>
</dbReference>
<evidence type="ECO:0000256" key="1">
    <source>
        <dbReference type="ARBA" id="ARBA00009437"/>
    </source>
</evidence>
<comment type="caution">
    <text evidence="6">The sequence shown here is derived from an EMBL/GenBank/DDBJ whole genome shotgun (WGS) entry which is preliminary data.</text>
</comment>
<keyword evidence="4" id="KW-0804">Transcription</keyword>
<dbReference type="CDD" id="cd05466">
    <property type="entry name" value="PBP2_LTTR_substrate"/>
    <property type="match status" value="1"/>
</dbReference>
<dbReference type="InterPro" id="IPR036388">
    <property type="entry name" value="WH-like_DNA-bd_sf"/>
</dbReference>
<dbReference type="AlphaFoldDB" id="A0A6N6VRG2"/>
<dbReference type="GO" id="GO:0000976">
    <property type="term" value="F:transcription cis-regulatory region binding"/>
    <property type="evidence" value="ECO:0007669"/>
    <property type="project" value="TreeGrafter"/>
</dbReference>
<evidence type="ECO:0000256" key="4">
    <source>
        <dbReference type="ARBA" id="ARBA00023163"/>
    </source>
</evidence>
<keyword evidence="7" id="KW-1185">Reference proteome</keyword>
<dbReference type="Pfam" id="PF03466">
    <property type="entry name" value="LysR_substrate"/>
    <property type="match status" value="1"/>
</dbReference>
<dbReference type="SUPFAM" id="SSF46785">
    <property type="entry name" value="Winged helix' DNA-binding domain"/>
    <property type="match status" value="1"/>
</dbReference>
<protein>
    <submittedName>
        <fullName evidence="6">LysR family transcriptional regulator</fullName>
    </submittedName>
</protein>
<dbReference type="PANTHER" id="PTHR30126:SF98">
    <property type="entry name" value="HTH-TYPE TRANSCRIPTIONAL ACTIVATOR BAUR"/>
    <property type="match status" value="1"/>
</dbReference>
<accession>A0A6N6VRG2</accession>
<dbReference type="InterPro" id="IPR005119">
    <property type="entry name" value="LysR_subst-bd"/>
</dbReference>